<evidence type="ECO:0000313" key="3">
    <source>
        <dbReference type="EMBL" id="WIV19724.1"/>
    </source>
</evidence>
<feature type="transmembrane region" description="Helical" evidence="1">
    <location>
        <begin position="6"/>
        <end position="24"/>
    </location>
</feature>
<keyword evidence="1" id="KW-1133">Transmembrane helix</keyword>
<keyword evidence="1" id="KW-0472">Membrane</keyword>
<dbReference type="PANTHER" id="PTHR34351:SF2">
    <property type="entry name" value="DUF58 DOMAIN-CONTAINING PROTEIN"/>
    <property type="match status" value="1"/>
</dbReference>
<feature type="domain" description="DUF58" evidence="2">
    <location>
        <begin position="193"/>
        <end position="248"/>
    </location>
</feature>
<dbReference type="EMBL" id="CP127162">
    <property type="protein sequence ID" value="WIV19724.1"/>
    <property type="molecule type" value="Genomic_DNA"/>
</dbReference>
<dbReference type="Proteomes" id="UP001236415">
    <property type="component" value="Chromosome"/>
</dbReference>
<evidence type="ECO:0000256" key="1">
    <source>
        <dbReference type="SAM" id="Phobius"/>
    </source>
</evidence>
<dbReference type="PANTHER" id="PTHR34351">
    <property type="entry name" value="SLR1927 PROTEIN-RELATED"/>
    <property type="match status" value="1"/>
</dbReference>
<protein>
    <submittedName>
        <fullName evidence="3">DUF58 domain-containing protein</fullName>
    </submittedName>
</protein>
<organism evidence="3 4">
    <name type="scientific">Paenibacillus polygoni</name>
    <dbReference type="NCBI Taxonomy" id="3050112"/>
    <lineage>
        <taxon>Bacteria</taxon>
        <taxon>Bacillati</taxon>
        <taxon>Bacillota</taxon>
        <taxon>Bacilli</taxon>
        <taxon>Bacillales</taxon>
        <taxon>Paenibacillaceae</taxon>
        <taxon>Paenibacillus</taxon>
    </lineage>
</organism>
<keyword evidence="4" id="KW-1185">Reference proteome</keyword>
<gene>
    <name evidence="3" type="ORF">QPK24_02975</name>
</gene>
<proteinExistence type="predicted"/>
<dbReference type="Pfam" id="PF01882">
    <property type="entry name" value="DUF58"/>
    <property type="match status" value="1"/>
</dbReference>
<keyword evidence="1" id="KW-0812">Transmembrane</keyword>
<feature type="transmembrane region" description="Helical" evidence="1">
    <location>
        <begin position="31"/>
        <end position="51"/>
    </location>
</feature>
<dbReference type="InterPro" id="IPR002881">
    <property type="entry name" value="DUF58"/>
</dbReference>
<sequence>MWRTVISPLIMIILTSLLFFLYQIQGGRTLLFLLVSCMILICYGVLAQFIGPRHVHITREFRPGRVAAGERAEVRIHVSINSWLPLLWLKIEEEAAPFKHIHIIFPRKRSYECSYSYHLKAVHRGVYAYEHCKITWGDAFGWFTCSRRVHAPGELIVHPSFHPGHPGLEEGYGESQHPQHTRNSLVEEWKGYEVREYTPRDGFRFIHWKSSARKGKLQVRIPEKSVANNIYLLLDNGKDSYTHKGKEQGNELSWQAYDSAISLCASMLRDAYNKGETPVIATYVVQSGRASFQGEINTSEAVFSNGKLLRQLDFLARLEPGEGLRNTRDLSIPAGTEVYMVTGSLNEQNSKLARELNTQGVRVRLYEMTDWKQEHKTHQIRENSLAAELEKEQIRVKTIASF</sequence>
<evidence type="ECO:0000313" key="4">
    <source>
        <dbReference type="Proteomes" id="UP001236415"/>
    </source>
</evidence>
<name>A0ABY8X4W6_9BACL</name>
<accession>A0ABY8X4W6</accession>
<reference evidence="3 4" key="1">
    <citation type="submission" date="2023-06" db="EMBL/GenBank/DDBJ databases">
        <title>Paenibacillus polygonum sp. nov., an endophytic bacterium, isolated from Polygonum lapathifolium L. in Nanji Wetland National Nature Reserve, South of Poyang Lake, Jiangxi Province, China.</title>
        <authorList>
            <person name="Yu Z."/>
        </authorList>
    </citation>
    <scope>NUCLEOTIDE SEQUENCE [LARGE SCALE GENOMIC DNA]</scope>
    <source>
        <strain evidence="3 4">C31</strain>
    </source>
</reference>
<dbReference type="RefSeq" id="WP_285746041.1">
    <property type="nucleotide sequence ID" value="NZ_CP127162.1"/>
</dbReference>
<evidence type="ECO:0000259" key="2">
    <source>
        <dbReference type="Pfam" id="PF01882"/>
    </source>
</evidence>